<dbReference type="InterPro" id="IPR006544">
    <property type="entry name" value="P-type_TPase_V"/>
</dbReference>
<evidence type="ECO:0000313" key="7">
    <source>
        <dbReference type="EMBL" id="GFH31709.1"/>
    </source>
</evidence>
<evidence type="ECO:0000256" key="5">
    <source>
        <dbReference type="ARBA" id="ARBA00022842"/>
    </source>
</evidence>
<keyword evidence="8" id="KW-1185">Reference proteome</keyword>
<dbReference type="AlphaFoldDB" id="A0A6A0AFM8"/>
<dbReference type="GO" id="GO:0019829">
    <property type="term" value="F:ATPase-coupled monoatomic cation transmembrane transporter activity"/>
    <property type="evidence" value="ECO:0007669"/>
    <property type="project" value="TreeGrafter"/>
</dbReference>
<dbReference type="GO" id="GO:0006874">
    <property type="term" value="P:intracellular calcium ion homeostasis"/>
    <property type="evidence" value="ECO:0007669"/>
    <property type="project" value="TreeGrafter"/>
</dbReference>
<dbReference type="PANTHER" id="PTHR45630">
    <property type="entry name" value="CATION-TRANSPORTING ATPASE-RELATED"/>
    <property type="match status" value="1"/>
</dbReference>
<dbReference type="Gene3D" id="3.40.50.1000">
    <property type="entry name" value="HAD superfamily/HAD-like"/>
    <property type="match status" value="1"/>
</dbReference>
<evidence type="ECO:0000256" key="2">
    <source>
        <dbReference type="ARBA" id="ARBA00022723"/>
    </source>
</evidence>
<feature type="non-terminal residue" evidence="7">
    <location>
        <position position="1"/>
    </location>
</feature>
<keyword evidence="6" id="KW-1278">Translocase</keyword>
<keyword evidence="5" id="KW-0460">Magnesium</keyword>
<keyword evidence="4" id="KW-0067">ATP-binding</keyword>
<dbReference type="InterPro" id="IPR036412">
    <property type="entry name" value="HAD-like_sf"/>
</dbReference>
<dbReference type="Gene3D" id="3.40.1110.10">
    <property type="entry name" value="Calcium-transporting ATPase, cytoplasmic domain N"/>
    <property type="match status" value="1"/>
</dbReference>
<reference evidence="7 8" key="1">
    <citation type="submission" date="2020-02" db="EMBL/GenBank/DDBJ databases">
        <title>Draft genome sequence of Haematococcus lacustris strain NIES-144.</title>
        <authorList>
            <person name="Morimoto D."/>
            <person name="Nakagawa S."/>
            <person name="Yoshida T."/>
            <person name="Sawayama S."/>
        </authorList>
    </citation>
    <scope>NUCLEOTIDE SEQUENCE [LARGE SCALE GENOMIC DNA]</scope>
    <source>
        <strain evidence="7 8">NIES-144</strain>
    </source>
</reference>
<dbReference type="Proteomes" id="UP000485058">
    <property type="component" value="Unassembled WGS sequence"/>
</dbReference>
<dbReference type="PANTHER" id="PTHR45630:SF7">
    <property type="entry name" value="ENDOPLASMIC RETICULUM TRANSMEMBRANE HELIX TRANSLOCASE"/>
    <property type="match status" value="1"/>
</dbReference>
<evidence type="ECO:0000256" key="3">
    <source>
        <dbReference type="ARBA" id="ARBA00022741"/>
    </source>
</evidence>
<dbReference type="SUPFAM" id="SSF56784">
    <property type="entry name" value="HAD-like"/>
    <property type="match status" value="1"/>
</dbReference>
<gene>
    <name evidence="7" type="ORF">HaLaN_30803</name>
</gene>
<evidence type="ECO:0000256" key="1">
    <source>
        <dbReference type="ARBA" id="ARBA00004141"/>
    </source>
</evidence>
<organism evidence="7 8">
    <name type="scientific">Haematococcus lacustris</name>
    <name type="common">Green alga</name>
    <name type="synonym">Haematococcus pluvialis</name>
    <dbReference type="NCBI Taxonomy" id="44745"/>
    <lineage>
        <taxon>Eukaryota</taxon>
        <taxon>Viridiplantae</taxon>
        <taxon>Chlorophyta</taxon>
        <taxon>core chlorophytes</taxon>
        <taxon>Chlorophyceae</taxon>
        <taxon>CS clade</taxon>
        <taxon>Chlamydomonadales</taxon>
        <taxon>Haematococcaceae</taxon>
        <taxon>Haematococcus</taxon>
    </lineage>
</organism>
<sequence>DYPDNYDALYKRYAAQGARVIALAVRNLGRAQDLDLAALRSTPREAMEQGLSWAGFAIFSCPLKPESEPALAQLRASSHQLVMITGDAPLTACFAASK</sequence>
<comment type="caution">
    <text evidence="7">The sequence shown here is derived from an EMBL/GenBank/DDBJ whole genome shotgun (WGS) entry which is preliminary data.</text>
</comment>
<evidence type="ECO:0000256" key="4">
    <source>
        <dbReference type="ARBA" id="ARBA00022840"/>
    </source>
</evidence>
<proteinExistence type="predicted"/>
<evidence type="ECO:0000313" key="8">
    <source>
        <dbReference type="Proteomes" id="UP000485058"/>
    </source>
</evidence>
<keyword evidence="2" id="KW-0479">Metal-binding</keyword>
<protein>
    <submittedName>
        <fullName evidence="7">Uncharacterized protein</fullName>
    </submittedName>
</protein>
<name>A0A6A0AFM8_HAELA</name>
<dbReference type="InterPro" id="IPR023299">
    <property type="entry name" value="ATPase_P-typ_cyto_dom_N"/>
</dbReference>
<dbReference type="EMBL" id="BLLF01005859">
    <property type="protein sequence ID" value="GFH31709.1"/>
    <property type="molecule type" value="Genomic_DNA"/>
</dbReference>
<dbReference type="GO" id="GO:0005789">
    <property type="term" value="C:endoplasmic reticulum membrane"/>
    <property type="evidence" value="ECO:0007669"/>
    <property type="project" value="TreeGrafter"/>
</dbReference>
<dbReference type="GO" id="GO:0005524">
    <property type="term" value="F:ATP binding"/>
    <property type="evidence" value="ECO:0007669"/>
    <property type="project" value="UniProtKB-KW"/>
</dbReference>
<comment type="subcellular location">
    <subcellularLocation>
        <location evidence="1">Membrane</location>
        <topology evidence="1">Multi-pass membrane protein</topology>
    </subcellularLocation>
</comment>
<dbReference type="GO" id="GO:0015662">
    <property type="term" value="F:P-type ion transporter activity"/>
    <property type="evidence" value="ECO:0007669"/>
    <property type="project" value="TreeGrafter"/>
</dbReference>
<dbReference type="InterPro" id="IPR023214">
    <property type="entry name" value="HAD_sf"/>
</dbReference>
<keyword evidence="3" id="KW-0547">Nucleotide-binding</keyword>
<dbReference type="GO" id="GO:0046872">
    <property type="term" value="F:metal ion binding"/>
    <property type="evidence" value="ECO:0007669"/>
    <property type="project" value="UniProtKB-KW"/>
</dbReference>
<feature type="non-terminal residue" evidence="7">
    <location>
        <position position="98"/>
    </location>
</feature>
<evidence type="ECO:0000256" key="6">
    <source>
        <dbReference type="ARBA" id="ARBA00022967"/>
    </source>
</evidence>
<accession>A0A6A0AFM8</accession>